<keyword evidence="3 11" id="KW-0227">DNA damage</keyword>
<evidence type="ECO:0000259" key="13">
    <source>
        <dbReference type="Pfam" id="PF13538"/>
    </source>
</evidence>
<keyword evidence="9 11" id="KW-0234">DNA repair</keyword>
<evidence type="ECO:0000256" key="12">
    <source>
        <dbReference type="SAM" id="MobiDB-lite"/>
    </source>
</evidence>
<dbReference type="GO" id="GO:0043139">
    <property type="term" value="F:5'-3' DNA helicase activity"/>
    <property type="evidence" value="ECO:0007669"/>
    <property type="project" value="UniProtKB-UniRule"/>
</dbReference>
<sequence length="652" mass="68739">MSTTHDAPAGSGTSAAGDAPAVTDDRNGMQVHSAAGLLREANRVGVLDAADIHITGRLVRMSGDRVGEIEQLATALAVRAVRQGSTCLALADIAVPADENGEPVLALPSTEAMLTALRAGPLIVGASGGALRPLVVMDSDDGPLLYLRKYFQQEQVIRTILAERSARRPDVDADAVRAAVDAAFAASPDASPRQRLAAAVAASRWTSVLTGGPGTGKTYTVARILSVLEQIAGGPAHVAVCAPTGRAVAQLQASLDGMRRAAASPDTDIPDTHTPTVHAVTVHGLLGWRPGSAPRYRSGNLLPHDVVVVDETSMLSITAMSHLLEAIRPDARLIFVGDPHQLASVEAGAVLADLVERAASGSMPGTDLADLATAELSGPELPRLGDGIVALTRNYRNRGGIADIASAVNSGDADAVLELLASPEVDDVELVEPGDPAIARDVVAWGRALWEAGRTGSAVDALDALDGHRVLCAHREGSWGVQGWSRQIMEWLSEVPGHPPVSPDMIRWEPGTPILVTANDRQNKVFNGDCGVVIRRLDDDGEPSLSVAFRRSEFSDPVQVSPARLAETMWAYAMTIHRSQGSQFGAVTVVLPPADSPLLTRELLYTAITRAKSRVRIVGTPESLQAAVERRVHRASGLRSELHPYPDAPYER</sequence>
<dbReference type="AlphaFoldDB" id="A0A7K3LL66"/>
<dbReference type="GO" id="GO:0005524">
    <property type="term" value="F:ATP binding"/>
    <property type="evidence" value="ECO:0007669"/>
    <property type="project" value="UniProtKB-UniRule"/>
</dbReference>
<evidence type="ECO:0000256" key="9">
    <source>
        <dbReference type="ARBA" id="ARBA00023204"/>
    </source>
</evidence>
<comment type="catalytic activity">
    <reaction evidence="11">
        <text>ATP + H2O = ADP + phosphate + H(+)</text>
        <dbReference type="Rhea" id="RHEA:13065"/>
        <dbReference type="ChEBI" id="CHEBI:15377"/>
        <dbReference type="ChEBI" id="CHEBI:15378"/>
        <dbReference type="ChEBI" id="CHEBI:30616"/>
        <dbReference type="ChEBI" id="CHEBI:43474"/>
        <dbReference type="ChEBI" id="CHEBI:456216"/>
        <dbReference type="EC" id="5.6.2.3"/>
    </reaction>
</comment>
<dbReference type="Pfam" id="PF13538">
    <property type="entry name" value="UvrD_C_2"/>
    <property type="match status" value="1"/>
</dbReference>
<protein>
    <recommendedName>
        <fullName evidence="11">RecBCD enzyme subunit RecD</fullName>
        <ecNumber evidence="11">5.6.2.3</ecNumber>
    </recommendedName>
    <alternativeName>
        <fullName evidence="11">DNA 5'-3' helicase subunit RecD</fullName>
    </alternativeName>
    <alternativeName>
        <fullName evidence="11">Exonuclease V subunit RecD</fullName>
        <shortName evidence="11">ExoV subunit RecD</shortName>
    </alternativeName>
    <alternativeName>
        <fullName evidence="11">Helicase/nuclease RecBCD subunit RecD</fullName>
    </alternativeName>
</protein>
<keyword evidence="15" id="KW-1185">Reference proteome</keyword>
<dbReference type="EMBL" id="JAADZU010000011">
    <property type="protein sequence ID" value="NDK89005.1"/>
    <property type="molecule type" value="Genomic_DNA"/>
</dbReference>
<dbReference type="PANTHER" id="PTHR43788:SF6">
    <property type="entry name" value="DNA HELICASE B"/>
    <property type="match status" value="1"/>
</dbReference>
<gene>
    <name evidence="11 14" type="primary">recD</name>
    <name evidence="14" type="ORF">GYA93_05335</name>
</gene>
<name>A0A7K3LL66_9ACTN</name>
<reference evidence="14 15" key="1">
    <citation type="submission" date="2020-01" db="EMBL/GenBank/DDBJ databases">
        <title>Investigation of new actinobacteria for the biodesulphurisation of diesel fuel.</title>
        <authorList>
            <person name="Athi Narayanan S.M."/>
        </authorList>
    </citation>
    <scope>NUCLEOTIDE SEQUENCE [LARGE SCALE GENOMIC DNA]</scope>
    <source>
        <strain evidence="14 15">213E</strain>
    </source>
</reference>
<dbReference type="GO" id="GO:0009338">
    <property type="term" value="C:exodeoxyribonuclease V complex"/>
    <property type="evidence" value="ECO:0007669"/>
    <property type="project" value="InterPro"/>
</dbReference>
<comment type="similarity">
    <text evidence="11">Belongs to the RecD family.</text>
</comment>
<dbReference type="CDD" id="cd18809">
    <property type="entry name" value="SF1_C_RecD"/>
    <property type="match status" value="1"/>
</dbReference>
<dbReference type="PANTHER" id="PTHR43788">
    <property type="entry name" value="DNA2/NAM7 HELICASE FAMILY MEMBER"/>
    <property type="match status" value="1"/>
</dbReference>
<dbReference type="InterPro" id="IPR027417">
    <property type="entry name" value="P-loop_NTPase"/>
</dbReference>
<evidence type="ECO:0000256" key="3">
    <source>
        <dbReference type="ARBA" id="ARBA00022763"/>
    </source>
</evidence>
<comment type="miscellaneous">
    <text evidence="11">In the RecBCD complex, RecB has a slow 3'-5' helicase, an exonuclease activity and loads RecA onto ssDNA, RecD has a fast 5'-3' helicase activity, while RecC stimulates the ATPase and processivity of the RecB helicase and contributes to recognition of the Chi site.</text>
</comment>
<keyword evidence="10 11" id="KW-0413">Isomerase</keyword>
<dbReference type="Proteomes" id="UP000466307">
    <property type="component" value="Unassembled WGS sequence"/>
</dbReference>
<dbReference type="GO" id="GO:0003677">
    <property type="term" value="F:DNA binding"/>
    <property type="evidence" value="ECO:0007669"/>
    <property type="project" value="UniProtKB-UniRule"/>
</dbReference>
<dbReference type="InterPro" id="IPR050534">
    <property type="entry name" value="Coronavir_polyprotein_1ab"/>
</dbReference>
<feature type="binding site" evidence="11">
    <location>
        <begin position="211"/>
        <end position="218"/>
    </location>
    <ligand>
        <name>ATP</name>
        <dbReference type="ChEBI" id="CHEBI:30616"/>
    </ligand>
</feature>
<dbReference type="Gene3D" id="3.40.50.300">
    <property type="entry name" value="P-loop containing nucleotide triphosphate hydrolases"/>
    <property type="match status" value="3"/>
</dbReference>
<dbReference type="NCBIfam" id="TIGR01447">
    <property type="entry name" value="recD"/>
    <property type="match status" value="1"/>
</dbReference>
<evidence type="ECO:0000256" key="11">
    <source>
        <dbReference type="HAMAP-Rule" id="MF_01487"/>
    </source>
</evidence>
<dbReference type="InterPro" id="IPR006344">
    <property type="entry name" value="RecD"/>
</dbReference>
<comment type="subunit">
    <text evidence="11">Heterotrimer of RecB, RecC and RecD. All subunits contribute to DNA-binding.</text>
</comment>
<keyword evidence="4 11" id="KW-0378">Hydrolase</keyword>
<keyword evidence="8 11" id="KW-0238">DNA-binding</keyword>
<organism evidence="14 15">
    <name type="scientific">Gordonia desulfuricans</name>
    <dbReference type="NCBI Taxonomy" id="89051"/>
    <lineage>
        <taxon>Bacteria</taxon>
        <taxon>Bacillati</taxon>
        <taxon>Actinomycetota</taxon>
        <taxon>Actinomycetes</taxon>
        <taxon>Mycobacteriales</taxon>
        <taxon>Gordoniaceae</taxon>
        <taxon>Gordonia</taxon>
    </lineage>
</organism>
<dbReference type="SUPFAM" id="SSF52540">
    <property type="entry name" value="P-loop containing nucleoside triphosphate hydrolases"/>
    <property type="match status" value="2"/>
</dbReference>
<comment type="caution">
    <text evidence="14">The sequence shown here is derived from an EMBL/GenBank/DDBJ whole genome shotgun (WGS) entry which is preliminary data.</text>
</comment>
<evidence type="ECO:0000256" key="1">
    <source>
        <dbReference type="ARBA" id="ARBA00022722"/>
    </source>
</evidence>
<evidence type="ECO:0000256" key="2">
    <source>
        <dbReference type="ARBA" id="ARBA00022741"/>
    </source>
</evidence>
<feature type="region of interest" description="Disordered" evidence="12">
    <location>
        <begin position="1"/>
        <end position="26"/>
    </location>
</feature>
<keyword evidence="6 11" id="KW-0269">Exonuclease</keyword>
<dbReference type="EC" id="5.6.2.3" evidence="11"/>
<dbReference type="GO" id="GO:0000724">
    <property type="term" value="P:double-strand break repair via homologous recombination"/>
    <property type="evidence" value="ECO:0007669"/>
    <property type="project" value="UniProtKB-UniRule"/>
</dbReference>
<keyword evidence="5 11" id="KW-0347">Helicase</keyword>
<keyword evidence="1 11" id="KW-0540">Nuclease</keyword>
<dbReference type="InterPro" id="IPR027785">
    <property type="entry name" value="UvrD-like_helicase_C"/>
</dbReference>
<proteinExistence type="inferred from homology"/>
<evidence type="ECO:0000313" key="14">
    <source>
        <dbReference type="EMBL" id="NDK89005.1"/>
    </source>
</evidence>
<dbReference type="RefSeq" id="WP_083534097.1">
    <property type="nucleotide sequence ID" value="NZ_JAADZU010000011.1"/>
</dbReference>
<evidence type="ECO:0000256" key="10">
    <source>
        <dbReference type="ARBA" id="ARBA00023235"/>
    </source>
</evidence>
<dbReference type="GO" id="GO:0017116">
    <property type="term" value="F:single-stranded DNA helicase activity"/>
    <property type="evidence" value="ECO:0007669"/>
    <property type="project" value="TreeGrafter"/>
</dbReference>
<accession>A0A7K3LL66</accession>
<feature type="domain" description="UvrD-like helicase C-terminal" evidence="13">
    <location>
        <begin position="571"/>
        <end position="618"/>
    </location>
</feature>
<evidence type="ECO:0000256" key="4">
    <source>
        <dbReference type="ARBA" id="ARBA00022801"/>
    </source>
</evidence>
<dbReference type="Pfam" id="PF13245">
    <property type="entry name" value="AAA_19"/>
    <property type="match status" value="1"/>
</dbReference>
<keyword evidence="2 11" id="KW-0547">Nucleotide-binding</keyword>
<dbReference type="GO" id="GO:0008854">
    <property type="term" value="F:exodeoxyribonuclease V activity"/>
    <property type="evidence" value="ECO:0007669"/>
    <property type="project" value="InterPro"/>
</dbReference>
<dbReference type="Gene3D" id="1.10.10.1020">
    <property type="entry name" value="RecBCD complex, subunit RecD, N-terminal domain"/>
    <property type="match status" value="1"/>
</dbReference>
<evidence type="ECO:0000256" key="7">
    <source>
        <dbReference type="ARBA" id="ARBA00022840"/>
    </source>
</evidence>
<dbReference type="InterPro" id="IPR041851">
    <property type="entry name" value="RecD_N_sf"/>
</dbReference>
<evidence type="ECO:0000256" key="6">
    <source>
        <dbReference type="ARBA" id="ARBA00022839"/>
    </source>
</evidence>
<evidence type="ECO:0000313" key="15">
    <source>
        <dbReference type="Proteomes" id="UP000466307"/>
    </source>
</evidence>
<dbReference type="CDD" id="cd17933">
    <property type="entry name" value="DEXSc_RecD-like"/>
    <property type="match status" value="1"/>
</dbReference>
<comment type="function">
    <text evidence="11">A helicase/nuclease that prepares dsDNA breaks (DSB) for recombinational DNA repair. Binds to DSBs and unwinds DNA via a highly rapid and processive ATP-dependent bidirectional helicase activity. Unwinds dsDNA until it encounters a Chi (crossover hotspot instigator) sequence from the 3' direction. Cuts ssDNA a few nucleotides 3' to the Chi site. The properties and activities of the enzyme are changed at Chi. The Chi-altered holoenzyme produces a long 3'-ssDNA overhang and facilitates RecA-binding to the ssDNA for homologous DNA recombination and repair. Holoenzyme degrades any linearized DNA that is unable to undergo homologous recombination. In the holoenzyme this subunit has ssDNA-dependent ATPase and 5'-3' helicase activity. When added to pre-assembled RecBC greatly stimulates nuclease activity and augments holoenzyme processivity. Negatively regulates the RecA-loading ability of RecBCD.</text>
</comment>
<keyword evidence="7 11" id="KW-0067">ATP-binding</keyword>
<evidence type="ECO:0000256" key="8">
    <source>
        <dbReference type="ARBA" id="ARBA00023125"/>
    </source>
</evidence>
<dbReference type="HAMAP" id="MF_01487">
    <property type="entry name" value="RecD"/>
    <property type="match status" value="1"/>
</dbReference>
<evidence type="ECO:0000256" key="5">
    <source>
        <dbReference type="ARBA" id="ARBA00022806"/>
    </source>
</evidence>